<dbReference type="Proteomes" id="UP000254266">
    <property type="component" value="Unassembled WGS sequence"/>
</dbReference>
<dbReference type="InterPro" id="IPR036163">
    <property type="entry name" value="HMA_dom_sf"/>
</dbReference>
<feature type="domain" description="HMA" evidence="1">
    <location>
        <begin position="3"/>
        <end position="66"/>
    </location>
</feature>
<evidence type="ECO:0000259" key="1">
    <source>
        <dbReference type="PROSITE" id="PS50846"/>
    </source>
</evidence>
<dbReference type="Pfam" id="PF00403">
    <property type="entry name" value="HMA"/>
    <property type="match status" value="1"/>
</dbReference>
<dbReference type="GO" id="GO:0046872">
    <property type="term" value="F:metal ion binding"/>
    <property type="evidence" value="ECO:0007669"/>
    <property type="project" value="InterPro"/>
</dbReference>
<dbReference type="Gene3D" id="3.30.70.100">
    <property type="match status" value="1"/>
</dbReference>
<gene>
    <name evidence="2" type="ORF">DIZ80_08400</name>
</gene>
<dbReference type="InterPro" id="IPR006121">
    <property type="entry name" value="HMA_dom"/>
</dbReference>
<evidence type="ECO:0000313" key="3">
    <source>
        <dbReference type="Proteomes" id="UP000254266"/>
    </source>
</evidence>
<dbReference type="EMBL" id="QFXC01000011">
    <property type="protein sequence ID" value="RDH82311.1"/>
    <property type="molecule type" value="Genomic_DNA"/>
</dbReference>
<dbReference type="CDD" id="cd00371">
    <property type="entry name" value="HMA"/>
    <property type="match status" value="1"/>
</dbReference>
<comment type="caution">
    <text evidence="2">The sequence shown here is derived from an EMBL/GenBank/DDBJ whole genome shotgun (WGS) entry which is preliminary data.</text>
</comment>
<dbReference type="AlphaFoldDB" id="A0A370DBR1"/>
<organism evidence="2 3">
    <name type="scientific">endosymbiont of Galathealinum brachiosum</name>
    <dbReference type="NCBI Taxonomy" id="2200906"/>
    <lineage>
        <taxon>Bacteria</taxon>
        <taxon>Pseudomonadati</taxon>
        <taxon>Pseudomonadota</taxon>
        <taxon>Gammaproteobacteria</taxon>
        <taxon>sulfur-oxidizing symbionts</taxon>
    </lineage>
</organism>
<dbReference type="SUPFAM" id="SSF55008">
    <property type="entry name" value="HMA, heavy metal-associated domain"/>
    <property type="match status" value="1"/>
</dbReference>
<sequence length="70" mass="7971">MSEQHYFRINGLNDESCVLKIEKALQAKSGVESFEIDFESEMAFIKSELSAEEISRVIDKEGYNAILIPE</sequence>
<name>A0A370DBR1_9GAMM</name>
<dbReference type="PROSITE" id="PS50846">
    <property type="entry name" value="HMA_2"/>
    <property type="match status" value="1"/>
</dbReference>
<keyword evidence="3" id="KW-1185">Reference proteome</keyword>
<evidence type="ECO:0000313" key="2">
    <source>
        <dbReference type="EMBL" id="RDH82311.1"/>
    </source>
</evidence>
<proteinExistence type="predicted"/>
<reference evidence="2 3" key="1">
    <citation type="journal article" date="2018" name="ISME J.">
        <title>Endosymbiont genomes yield clues of tubeworm success.</title>
        <authorList>
            <person name="Li Y."/>
            <person name="Liles M.R."/>
            <person name="Halanych K.M."/>
        </authorList>
    </citation>
    <scope>NUCLEOTIDE SEQUENCE [LARGE SCALE GENOMIC DNA]</scope>
    <source>
        <strain evidence="2">A1464</strain>
    </source>
</reference>
<accession>A0A370DBR1</accession>
<protein>
    <recommendedName>
        <fullName evidence="1">HMA domain-containing protein</fullName>
    </recommendedName>
</protein>